<keyword evidence="7" id="KW-1185">Reference proteome</keyword>
<evidence type="ECO:0000256" key="4">
    <source>
        <dbReference type="ARBA" id="ARBA00022777"/>
    </source>
</evidence>
<comment type="caution">
    <text evidence="6">The sequence shown here is derived from an EMBL/GenBank/DDBJ whole genome shotgun (WGS) entry which is preliminary data.</text>
</comment>
<dbReference type="OrthoDB" id="354826at2759"/>
<dbReference type="GO" id="GO:0001664">
    <property type="term" value="F:G protein-coupled receptor binding"/>
    <property type="evidence" value="ECO:0007669"/>
    <property type="project" value="TreeGrafter"/>
</dbReference>
<name>A0A3N0Z731_ANAGA</name>
<protein>
    <submittedName>
        <fullName evidence="6">Beta-adrenergic receptor kinase 1</fullName>
    </submittedName>
</protein>
<keyword evidence="2" id="KW-0808">Transferase</keyword>
<evidence type="ECO:0000256" key="1">
    <source>
        <dbReference type="ARBA" id="ARBA00022527"/>
    </source>
</evidence>
<keyword evidence="3" id="KW-0547">Nucleotide-binding</keyword>
<dbReference type="EMBL" id="RJVU01007007">
    <property type="protein sequence ID" value="ROL54074.1"/>
    <property type="molecule type" value="Genomic_DNA"/>
</dbReference>
<evidence type="ECO:0000256" key="2">
    <source>
        <dbReference type="ARBA" id="ARBA00022679"/>
    </source>
</evidence>
<evidence type="ECO:0000313" key="7">
    <source>
        <dbReference type="Proteomes" id="UP000281406"/>
    </source>
</evidence>
<reference evidence="6 7" key="1">
    <citation type="submission" date="2018-10" db="EMBL/GenBank/DDBJ databases">
        <title>Genome assembly for a Yunnan-Guizhou Plateau 3E fish, Anabarilius grahami (Regan), and its evolutionary and genetic applications.</title>
        <authorList>
            <person name="Jiang W."/>
        </authorList>
    </citation>
    <scope>NUCLEOTIDE SEQUENCE [LARGE SCALE GENOMIC DNA]</scope>
    <source>
        <strain evidence="6">AG-KIZ</strain>
        <tissue evidence="6">Muscle</tissue>
    </source>
</reference>
<evidence type="ECO:0000313" key="6">
    <source>
        <dbReference type="EMBL" id="ROL54074.1"/>
    </source>
</evidence>
<evidence type="ECO:0000256" key="5">
    <source>
        <dbReference type="ARBA" id="ARBA00022840"/>
    </source>
</evidence>
<dbReference type="PANTHER" id="PTHR24355">
    <property type="entry name" value="G PROTEIN-COUPLED RECEPTOR KINASE/RIBOSOMAL PROTEIN S6 KINASE"/>
    <property type="match status" value="1"/>
</dbReference>
<dbReference type="GO" id="GO:0009966">
    <property type="term" value="P:regulation of signal transduction"/>
    <property type="evidence" value="ECO:0007669"/>
    <property type="project" value="TreeGrafter"/>
</dbReference>
<dbReference type="Gene3D" id="1.10.287.1270">
    <property type="match status" value="1"/>
</dbReference>
<accession>A0A3N0Z731</accession>
<keyword evidence="4 6" id="KW-0418">Kinase</keyword>
<gene>
    <name evidence="6" type="ORF">DPX16_10497</name>
</gene>
<dbReference type="GO" id="GO:0004703">
    <property type="term" value="F:G protein-coupled receptor kinase activity"/>
    <property type="evidence" value="ECO:0007669"/>
    <property type="project" value="TreeGrafter"/>
</dbReference>
<dbReference type="GO" id="GO:0005524">
    <property type="term" value="F:ATP binding"/>
    <property type="evidence" value="ECO:0007669"/>
    <property type="project" value="UniProtKB-KW"/>
</dbReference>
<keyword evidence="5" id="KW-0067">ATP-binding</keyword>
<dbReference type="PANTHER" id="PTHR24355:SF18">
    <property type="entry name" value="G PROTEIN-COUPLED RECEPTOR KINASE"/>
    <property type="match status" value="1"/>
</dbReference>
<dbReference type="GO" id="GO:0007186">
    <property type="term" value="P:G protein-coupled receptor signaling pathway"/>
    <property type="evidence" value="ECO:0007669"/>
    <property type="project" value="TreeGrafter"/>
</dbReference>
<organism evidence="6 7">
    <name type="scientific">Anabarilius grahami</name>
    <name type="common">Kanglang fish</name>
    <name type="synonym">Barilius grahami</name>
    <dbReference type="NCBI Taxonomy" id="495550"/>
    <lineage>
        <taxon>Eukaryota</taxon>
        <taxon>Metazoa</taxon>
        <taxon>Chordata</taxon>
        <taxon>Craniata</taxon>
        <taxon>Vertebrata</taxon>
        <taxon>Euteleostomi</taxon>
        <taxon>Actinopterygii</taxon>
        <taxon>Neopterygii</taxon>
        <taxon>Teleostei</taxon>
        <taxon>Ostariophysi</taxon>
        <taxon>Cypriniformes</taxon>
        <taxon>Xenocyprididae</taxon>
        <taxon>Xenocypridinae</taxon>
        <taxon>Xenocypridinae incertae sedis</taxon>
        <taxon>Anabarilius</taxon>
    </lineage>
</organism>
<keyword evidence="1" id="KW-0723">Serine/threonine-protein kinase</keyword>
<dbReference type="Proteomes" id="UP000281406">
    <property type="component" value="Unassembled WGS sequence"/>
</dbReference>
<keyword evidence="6" id="KW-0675">Receptor</keyword>
<proteinExistence type="predicted"/>
<sequence>MADLEAVLADVSYLMAMEKSKSTPAARASKKIILPEPSVFEVVQHLLRPVGKIPPCESMALITCRFAPAEKVAAERDSAALLHSPRASREPAGREVTHYRGVCVWSRTAGACFGNTSISPDLHSDSVGLWLGDNEPLEGVLIDSVSQTCCSLTPSPRAARLCPPLGSDRQRIEQVVVERPKLRPGSSIRSVMQKYLEERDELAFDKIFNQKIGSGGAERAFYKGHPKQAKIPPIAVIALLTITYHADPASLFIVSNGFTMTGQSCQRTQYTPSPSAHIVKPSSYLCNRFQPVGCHLFCCMRLMALMPEGGVHSSY</sequence>
<dbReference type="AlphaFoldDB" id="A0A3N0Z731"/>
<evidence type="ECO:0000256" key="3">
    <source>
        <dbReference type="ARBA" id="ARBA00022741"/>
    </source>
</evidence>